<proteinExistence type="predicted"/>
<reference evidence="1 2" key="1">
    <citation type="journal article" date="2024" name="bioRxiv">
        <title>A reference genome for Trichogramma kaykai: A tiny desert-dwelling parasitoid wasp with competing sex-ratio distorters.</title>
        <authorList>
            <person name="Culotta J."/>
            <person name="Lindsey A.R."/>
        </authorList>
    </citation>
    <scope>NUCLEOTIDE SEQUENCE [LARGE SCALE GENOMIC DNA]</scope>
    <source>
        <strain evidence="1 2">KSX58</strain>
    </source>
</reference>
<evidence type="ECO:0000313" key="2">
    <source>
        <dbReference type="Proteomes" id="UP001627154"/>
    </source>
</evidence>
<dbReference type="AlphaFoldDB" id="A0ABD2WWW0"/>
<dbReference type="Proteomes" id="UP001627154">
    <property type="component" value="Unassembled WGS sequence"/>
</dbReference>
<dbReference type="EMBL" id="JBJJXI010000066">
    <property type="protein sequence ID" value="KAL3397305.1"/>
    <property type="molecule type" value="Genomic_DNA"/>
</dbReference>
<sequence length="68" mass="7598">MQQVRAVNCLYGYEMQKTAALEGKFCAEGRSRAATITRALAKRKKAAAAARVCSQLHIKYVSVHEQRE</sequence>
<organism evidence="1 2">
    <name type="scientific">Trichogramma kaykai</name>
    <dbReference type="NCBI Taxonomy" id="54128"/>
    <lineage>
        <taxon>Eukaryota</taxon>
        <taxon>Metazoa</taxon>
        <taxon>Ecdysozoa</taxon>
        <taxon>Arthropoda</taxon>
        <taxon>Hexapoda</taxon>
        <taxon>Insecta</taxon>
        <taxon>Pterygota</taxon>
        <taxon>Neoptera</taxon>
        <taxon>Endopterygota</taxon>
        <taxon>Hymenoptera</taxon>
        <taxon>Apocrita</taxon>
        <taxon>Proctotrupomorpha</taxon>
        <taxon>Chalcidoidea</taxon>
        <taxon>Trichogrammatidae</taxon>
        <taxon>Trichogramma</taxon>
    </lineage>
</organism>
<protein>
    <submittedName>
        <fullName evidence="1">Uncharacterized protein</fullName>
    </submittedName>
</protein>
<accession>A0ABD2WWW0</accession>
<gene>
    <name evidence="1" type="ORF">TKK_008873</name>
</gene>
<comment type="caution">
    <text evidence="1">The sequence shown here is derived from an EMBL/GenBank/DDBJ whole genome shotgun (WGS) entry which is preliminary data.</text>
</comment>
<keyword evidence="2" id="KW-1185">Reference proteome</keyword>
<name>A0ABD2WWW0_9HYME</name>
<evidence type="ECO:0000313" key="1">
    <source>
        <dbReference type="EMBL" id="KAL3397305.1"/>
    </source>
</evidence>